<dbReference type="GO" id="GO:0016020">
    <property type="term" value="C:membrane"/>
    <property type="evidence" value="ECO:0007669"/>
    <property type="project" value="UniProtKB-SubCell"/>
</dbReference>
<comment type="similarity">
    <text evidence="2">Belongs to the autoinducer-2 exporter (AI-2E) (TC 2.A.86) family.</text>
</comment>
<reference evidence="8 9" key="1">
    <citation type="submission" date="2018-11" db="EMBL/GenBank/DDBJ databases">
        <title>Genome sequencing of Lautropia sp. KCOM 2505 (= ChDC F240).</title>
        <authorList>
            <person name="Kook J.-K."/>
            <person name="Park S.-N."/>
            <person name="Lim Y.K."/>
        </authorList>
    </citation>
    <scope>NUCLEOTIDE SEQUENCE [LARGE SCALE GENOMIC DNA]</scope>
    <source>
        <strain evidence="8 9">KCOM 2505</strain>
    </source>
</reference>
<evidence type="ECO:0000256" key="7">
    <source>
        <dbReference type="SAM" id="Phobius"/>
    </source>
</evidence>
<keyword evidence="3 7" id="KW-0812">Transmembrane</keyword>
<feature type="region of interest" description="Disordered" evidence="6">
    <location>
        <begin position="395"/>
        <end position="428"/>
    </location>
</feature>
<comment type="subcellular location">
    <subcellularLocation>
        <location evidence="1">Membrane</location>
        <topology evidence="1">Multi-pass membrane protein</topology>
    </subcellularLocation>
</comment>
<evidence type="ECO:0000313" key="8">
    <source>
        <dbReference type="EMBL" id="RRN43948.1"/>
    </source>
</evidence>
<protein>
    <submittedName>
        <fullName evidence="8">AI-2E family transporter</fullName>
    </submittedName>
</protein>
<feature type="transmembrane region" description="Helical" evidence="7">
    <location>
        <begin position="239"/>
        <end position="260"/>
    </location>
</feature>
<comment type="caution">
    <text evidence="8">The sequence shown here is derived from an EMBL/GenBank/DDBJ whole genome shotgun (WGS) entry which is preliminary data.</text>
</comment>
<keyword evidence="4 7" id="KW-1133">Transmembrane helix</keyword>
<feature type="transmembrane region" description="Helical" evidence="7">
    <location>
        <begin position="9"/>
        <end position="27"/>
    </location>
</feature>
<sequence length="428" mass="44981">MKLAQDRRFFFLAFLTLVTLAFLAILLPFYSALMWAAILALLFSPMERKLLARMPRSRNAATLVTIGAVMLIVIIPVIILTGSLVSQGAQIYGLIRSGKVNFGAYFGQIVEGLPTWLRHMLDQQGLLDVGTIQQKLAESGSEIGQFVASQAVNIGQNTAHILASTGILLYVLFFLLRDGGELTAIFRKAIPMEDEQKNHLLSKFAAVVKATVKGNIAIAAMQGALGGFIVWVLGFQGAILWGVVMAFLSLVPAVGSGLVWGPMAIYLMATGSVGKGVLLLAYGVGVIGLVDNIMRPLLVGKDTRMPDYLVLISTIGGMSLFGLNGFVIGPLIAALFMASWDLYVSPEKVRAQTAEDAAEAAAAASEPGLVECATHAVSEAASAAADMARRVVGHEAHGGAQGHASAAGHAATDRASPDGAAAAPKKPE</sequence>
<evidence type="ECO:0000256" key="5">
    <source>
        <dbReference type="ARBA" id="ARBA00023136"/>
    </source>
</evidence>
<evidence type="ECO:0000256" key="1">
    <source>
        <dbReference type="ARBA" id="ARBA00004141"/>
    </source>
</evidence>
<name>A0A426FMS0_9BURK</name>
<dbReference type="RefSeq" id="WP_125096148.1">
    <property type="nucleotide sequence ID" value="NZ_RRUE01000002.1"/>
</dbReference>
<dbReference type="OrthoDB" id="106838at2"/>
<feature type="transmembrane region" description="Helical" evidence="7">
    <location>
        <begin position="63"/>
        <end position="85"/>
    </location>
</feature>
<evidence type="ECO:0000256" key="4">
    <source>
        <dbReference type="ARBA" id="ARBA00022989"/>
    </source>
</evidence>
<dbReference type="AlphaFoldDB" id="A0A426FMS0"/>
<feature type="transmembrane region" description="Helical" evidence="7">
    <location>
        <begin position="272"/>
        <end position="290"/>
    </location>
</feature>
<feature type="transmembrane region" description="Helical" evidence="7">
    <location>
        <begin position="159"/>
        <end position="176"/>
    </location>
</feature>
<dbReference type="Pfam" id="PF01594">
    <property type="entry name" value="AI-2E_transport"/>
    <property type="match status" value="1"/>
</dbReference>
<dbReference type="PANTHER" id="PTHR21716:SF4">
    <property type="entry name" value="TRANSMEMBRANE PROTEIN 245"/>
    <property type="match status" value="1"/>
</dbReference>
<dbReference type="PANTHER" id="PTHR21716">
    <property type="entry name" value="TRANSMEMBRANE PROTEIN"/>
    <property type="match status" value="1"/>
</dbReference>
<dbReference type="InterPro" id="IPR002549">
    <property type="entry name" value="AI-2E-like"/>
</dbReference>
<gene>
    <name evidence="8" type="ORF">EHV23_11190</name>
</gene>
<proteinExistence type="inferred from homology"/>
<accession>A0A426FMS0</accession>
<dbReference type="Proteomes" id="UP000270261">
    <property type="component" value="Unassembled WGS sequence"/>
</dbReference>
<organism evidence="8 9">
    <name type="scientific">Lautropia dentalis</name>
    <dbReference type="NCBI Taxonomy" id="2490857"/>
    <lineage>
        <taxon>Bacteria</taxon>
        <taxon>Pseudomonadati</taxon>
        <taxon>Pseudomonadota</taxon>
        <taxon>Betaproteobacteria</taxon>
        <taxon>Burkholderiales</taxon>
        <taxon>Burkholderiaceae</taxon>
        <taxon>Lautropia</taxon>
    </lineage>
</organism>
<keyword evidence="9" id="KW-1185">Reference proteome</keyword>
<evidence type="ECO:0000313" key="9">
    <source>
        <dbReference type="Proteomes" id="UP000270261"/>
    </source>
</evidence>
<evidence type="ECO:0000256" key="3">
    <source>
        <dbReference type="ARBA" id="ARBA00022692"/>
    </source>
</evidence>
<evidence type="ECO:0000256" key="2">
    <source>
        <dbReference type="ARBA" id="ARBA00009773"/>
    </source>
</evidence>
<dbReference type="EMBL" id="RRUE01000002">
    <property type="protein sequence ID" value="RRN43948.1"/>
    <property type="molecule type" value="Genomic_DNA"/>
</dbReference>
<keyword evidence="5 7" id="KW-0472">Membrane</keyword>
<evidence type="ECO:0000256" key="6">
    <source>
        <dbReference type="SAM" id="MobiDB-lite"/>
    </source>
</evidence>
<feature type="transmembrane region" description="Helical" evidence="7">
    <location>
        <begin position="310"/>
        <end position="338"/>
    </location>
</feature>